<evidence type="ECO:0000313" key="2">
    <source>
        <dbReference type="Proteomes" id="UP000193925"/>
    </source>
</evidence>
<proteinExistence type="predicted"/>
<keyword evidence="2" id="KW-1185">Reference proteome</keyword>
<name>A0ABY1MUC8_9PROT</name>
<organism evidence="1 2">
    <name type="scientific">Acidithiobacillus ferrivorans</name>
    <dbReference type="NCBI Taxonomy" id="160808"/>
    <lineage>
        <taxon>Bacteria</taxon>
        <taxon>Pseudomonadati</taxon>
        <taxon>Pseudomonadota</taxon>
        <taxon>Acidithiobacillia</taxon>
        <taxon>Acidithiobacillales</taxon>
        <taxon>Acidithiobacillaceae</taxon>
        <taxon>Acidithiobacillus</taxon>
    </lineage>
</organism>
<evidence type="ECO:0000313" key="1">
    <source>
        <dbReference type="EMBL" id="SMH67411.1"/>
    </source>
</evidence>
<evidence type="ECO:0008006" key="3">
    <source>
        <dbReference type="Google" id="ProtNLM"/>
    </source>
</evidence>
<accession>A0ABY1MUC8</accession>
<reference evidence="1 2" key="1">
    <citation type="submission" date="2017-03" db="EMBL/GenBank/DDBJ databases">
        <authorList>
            <person name="Regsiter A."/>
            <person name="William W."/>
        </authorList>
    </citation>
    <scope>NUCLEOTIDE SEQUENCE [LARGE SCALE GENOMIC DNA]</scope>
    <source>
        <strain evidence="1">PRJEB5721</strain>
    </source>
</reference>
<dbReference type="Proteomes" id="UP000193925">
    <property type="component" value="Chromosome AFERRI"/>
</dbReference>
<protein>
    <recommendedName>
        <fullName evidence="3">Transposase</fullName>
    </recommendedName>
</protein>
<dbReference type="EMBL" id="LT841305">
    <property type="protein sequence ID" value="SMH67411.1"/>
    <property type="molecule type" value="Genomic_DNA"/>
</dbReference>
<gene>
    <name evidence="1" type="ORF">AFERRI_50612</name>
</gene>
<sequence>MGFLHRWRQNAGHRVAEGTARIVARCRGWRHAGLHLGYTGVVENWFSGFYNEDGDE</sequence>